<evidence type="ECO:0000256" key="9">
    <source>
        <dbReference type="ARBA" id="ARBA00022989"/>
    </source>
</evidence>
<keyword evidence="10" id="KW-0408">Iron</keyword>
<accession>A0A7S7NTA6</accession>
<evidence type="ECO:0000256" key="12">
    <source>
        <dbReference type="SAM" id="Phobius"/>
    </source>
</evidence>
<evidence type="ECO:0000313" key="13">
    <source>
        <dbReference type="EMBL" id="QOY89420.1"/>
    </source>
</evidence>
<keyword evidence="6 12" id="KW-0812">Transmembrane</keyword>
<dbReference type="GO" id="GO:0005886">
    <property type="term" value="C:plasma membrane"/>
    <property type="evidence" value="ECO:0007669"/>
    <property type="project" value="UniProtKB-SubCell"/>
</dbReference>
<dbReference type="Proteomes" id="UP000593892">
    <property type="component" value="Chromosome"/>
</dbReference>
<feature type="transmembrane region" description="Helical" evidence="12">
    <location>
        <begin position="113"/>
        <end position="133"/>
    </location>
</feature>
<dbReference type="RefSeq" id="WP_194451082.1">
    <property type="nucleotide sequence ID" value="NZ_CP063849.1"/>
</dbReference>
<evidence type="ECO:0000256" key="5">
    <source>
        <dbReference type="ARBA" id="ARBA00022617"/>
    </source>
</evidence>
<feature type="transmembrane region" description="Helical" evidence="12">
    <location>
        <begin position="269"/>
        <end position="289"/>
    </location>
</feature>
<dbReference type="GO" id="GO:0046872">
    <property type="term" value="F:metal ion binding"/>
    <property type="evidence" value="ECO:0007669"/>
    <property type="project" value="UniProtKB-KW"/>
</dbReference>
<dbReference type="PANTHER" id="PTHR43141:SF5">
    <property type="entry name" value="CYTOCHROME BD-I UBIQUINOL OXIDASE SUBUNIT 2"/>
    <property type="match status" value="1"/>
</dbReference>
<evidence type="ECO:0000256" key="11">
    <source>
        <dbReference type="ARBA" id="ARBA00023136"/>
    </source>
</evidence>
<evidence type="ECO:0000256" key="4">
    <source>
        <dbReference type="ARBA" id="ARBA00022475"/>
    </source>
</evidence>
<proteinExistence type="inferred from homology"/>
<keyword evidence="4" id="KW-1003">Cell membrane</keyword>
<dbReference type="GO" id="GO:0009055">
    <property type="term" value="F:electron transfer activity"/>
    <property type="evidence" value="ECO:0007669"/>
    <property type="project" value="TreeGrafter"/>
</dbReference>
<keyword evidence="5" id="KW-0349">Heme</keyword>
<feature type="transmembrane region" description="Helical" evidence="12">
    <location>
        <begin position="6"/>
        <end position="35"/>
    </location>
</feature>
<keyword evidence="9 12" id="KW-1133">Transmembrane helix</keyword>
<feature type="transmembrane region" description="Helical" evidence="12">
    <location>
        <begin position="167"/>
        <end position="190"/>
    </location>
</feature>
<evidence type="ECO:0000256" key="3">
    <source>
        <dbReference type="ARBA" id="ARBA00022448"/>
    </source>
</evidence>
<dbReference type="NCBIfam" id="TIGR00203">
    <property type="entry name" value="cydB"/>
    <property type="match status" value="1"/>
</dbReference>
<organism evidence="13 14">
    <name type="scientific">Paludibaculum fermentans</name>
    <dbReference type="NCBI Taxonomy" id="1473598"/>
    <lineage>
        <taxon>Bacteria</taxon>
        <taxon>Pseudomonadati</taxon>
        <taxon>Acidobacteriota</taxon>
        <taxon>Terriglobia</taxon>
        <taxon>Bryobacterales</taxon>
        <taxon>Bryobacteraceae</taxon>
        <taxon>Paludibaculum</taxon>
    </lineage>
</organism>
<keyword evidence="11 12" id="KW-0472">Membrane</keyword>
<gene>
    <name evidence="13" type="primary">cydB</name>
    <name evidence="13" type="ORF">IRI77_05545</name>
</gene>
<evidence type="ECO:0000256" key="1">
    <source>
        <dbReference type="ARBA" id="ARBA00004651"/>
    </source>
</evidence>
<feature type="transmembrane region" description="Helical" evidence="12">
    <location>
        <begin position="235"/>
        <end position="257"/>
    </location>
</feature>
<evidence type="ECO:0000313" key="14">
    <source>
        <dbReference type="Proteomes" id="UP000593892"/>
    </source>
</evidence>
<dbReference type="GO" id="GO:0070069">
    <property type="term" value="C:cytochrome complex"/>
    <property type="evidence" value="ECO:0007669"/>
    <property type="project" value="TreeGrafter"/>
</dbReference>
<evidence type="ECO:0000256" key="10">
    <source>
        <dbReference type="ARBA" id="ARBA00023004"/>
    </source>
</evidence>
<dbReference type="KEGG" id="pfer:IRI77_05545"/>
<evidence type="ECO:0000256" key="6">
    <source>
        <dbReference type="ARBA" id="ARBA00022692"/>
    </source>
</evidence>
<name>A0A7S7NTA6_PALFE</name>
<dbReference type="PANTHER" id="PTHR43141">
    <property type="entry name" value="CYTOCHROME BD2 SUBUNIT II"/>
    <property type="match status" value="1"/>
</dbReference>
<dbReference type="GO" id="GO:0016682">
    <property type="term" value="F:oxidoreductase activity, acting on diphenols and related substances as donors, oxygen as acceptor"/>
    <property type="evidence" value="ECO:0007669"/>
    <property type="project" value="TreeGrafter"/>
</dbReference>
<keyword evidence="8" id="KW-0249">Electron transport</keyword>
<keyword evidence="7" id="KW-0479">Metal-binding</keyword>
<evidence type="ECO:0000256" key="8">
    <source>
        <dbReference type="ARBA" id="ARBA00022982"/>
    </source>
</evidence>
<dbReference type="EMBL" id="CP063849">
    <property type="protein sequence ID" value="QOY89420.1"/>
    <property type="molecule type" value="Genomic_DNA"/>
</dbReference>
<feature type="transmembrane region" description="Helical" evidence="12">
    <location>
        <begin position="81"/>
        <end position="101"/>
    </location>
</feature>
<feature type="transmembrane region" description="Helical" evidence="12">
    <location>
        <begin position="202"/>
        <end position="223"/>
    </location>
</feature>
<reference evidence="13 14" key="1">
    <citation type="submission" date="2020-10" db="EMBL/GenBank/DDBJ databases">
        <title>Complete genome sequence of Paludibaculum fermentans P105T, a facultatively anaerobic acidobacterium capable of dissimilatory Fe(III) reduction.</title>
        <authorList>
            <person name="Dedysh S.N."/>
            <person name="Beletsky A.V."/>
            <person name="Kulichevskaya I.S."/>
            <person name="Mardanov A.V."/>
            <person name="Ravin N.V."/>
        </authorList>
    </citation>
    <scope>NUCLEOTIDE SEQUENCE [LARGE SCALE GENOMIC DNA]</scope>
    <source>
        <strain evidence="13 14">P105</strain>
    </source>
</reference>
<evidence type="ECO:0000256" key="7">
    <source>
        <dbReference type="ARBA" id="ARBA00022723"/>
    </source>
</evidence>
<dbReference type="Pfam" id="PF02322">
    <property type="entry name" value="Cyt_bd_oxida_II"/>
    <property type="match status" value="1"/>
</dbReference>
<sequence>MLPVIWFCIVAVMVAMYVVLDGFDLGAGIVHLGVARTDRERRAVIKSIGPVWDGNEVWLLAGGGALYFAFPALYASSFSGFYLPLMMVLWLLILRGISVEFRNHIDNPVWKPLWDTVFCFSSGLLAIFFGVALGNVVRGVPLDASGEFFLPLWTDWLPGPNPGILDWYTILVGLFAFFTLTQHGALWVAYKTENGVRTRARRIARLSWFAVAAFTVLVTVVSFRIQPQLSRSFAAMPVGFVFPLLALAGLTGAFLFWSRQEDLKAFVSSAVFVIGMLTSVVFGVFPYVLPANTDPALSLTIHNASAPAYGLRIGLIWFAPGMALAASYSVFLYRKFAGKVQLEEGGY</sequence>
<keyword evidence="3" id="KW-0813">Transport</keyword>
<comment type="similarity">
    <text evidence="2">Belongs to the cytochrome ubiquinol oxidase subunit 2 family.</text>
</comment>
<dbReference type="GO" id="GO:0019646">
    <property type="term" value="P:aerobic electron transport chain"/>
    <property type="evidence" value="ECO:0007669"/>
    <property type="project" value="TreeGrafter"/>
</dbReference>
<dbReference type="AlphaFoldDB" id="A0A7S7NTA6"/>
<dbReference type="InterPro" id="IPR003317">
    <property type="entry name" value="Cyt-d_oxidase_su2"/>
</dbReference>
<keyword evidence="14" id="KW-1185">Reference proteome</keyword>
<protein>
    <submittedName>
        <fullName evidence="13">Cytochrome d ubiquinol oxidase subunit II</fullName>
    </submittedName>
</protein>
<comment type="subcellular location">
    <subcellularLocation>
        <location evidence="1">Cell membrane</location>
        <topology evidence="1">Multi-pass membrane protein</topology>
    </subcellularLocation>
</comment>
<feature type="transmembrane region" description="Helical" evidence="12">
    <location>
        <begin position="309"/>
        <end position="333"/>
    </location>
</feature>
<dbReference type="PIRSF" id="PIRSF000267">
    <property type="entry name" value="Cyt_oxidse_sub2"/>
    <property type="match status" value="1"/>
</dbReference>
<evidence type="ECO:0000256" key="2">
    <source>
        <dbReference type="ARBA" id="ARBA00007543"/>
    </source>
</evidence>